<protein>
    <submittedName>
        <fullName evidence="1">Uncharacterized protein</fullName>
    </submittedName>
</protein>
<dbReference type="RefSeq" id="WP_172585134.1">
    <property type="nucleotide sequence ID" value="NZ_BLAM01000191.1"/>
</dbReference>
<reference evidence="1" key="1">
    <citation type="submission" date="2019-10" db="EMBL/GenBank/DDBJ databases">
        <title>Lactobacillus agilis SY212 Whole Genome Sequencing Project.</title>
        <authorList>
            <person name="Suzuki S."/>
            <person name="Endo A."/>
            <person name="Maeno S."/>
            <person name="Shiwa Y."/>
            <person name="Matsutani M."/>
            <person name="Kajikawa A."/>
        </authorList>
    </citation>
    <scope>NUCLEOTIDE SEQUENCE</scope>
    <source>
        <strain evidence="1">SY212</strain>
    </source>
</reference>
<comment type="caution">
    <text evidence="1">The sequence shown here is derived from an EMBL/GenBank/DDBJ whole genome shotgun (WGS) entry which is preliminary data.</text>
</comment>
<gene>
    <name evidence="1" type="ORF">SY212_19730</name>
</gene>
<organism evidence="1">
    <name type="scientific">Ligilactobacillus agilis</name>
    <dbReference type="NCBI Taxonomy" id="1601"/>
    <lineage>
        <taxon>Bacteria</taxon>
        <taxon>Bacillati</taxon>
        <taxon>Bacillota</taxon>
        <taxon>Bacilli</taxon>
        <taxon>Lactobacillales</taxon>
        <taxon>Lactobacillaceae</taxon>
        <taxon>Ligilactobacillus</taxon>
    </lineage>
</organism>
<sequence>MTNIPKNLIQTLNDHNIHTVILPNQDYSQAFEDIAEAFDDIVDDIKNNYFKTPTKKELKKTWIDSGLQNKQPYDEELCTHIYYRYCVHKELQNNANKFLTWLSSQSRFFTYIRLELNQSNQVIDIIEYHPTTNLRNTLLDNFDKK</sequence>
<accession>A0A6F9XNT8</accession>
<evidence type="ECO:0000313" key="1">
    <source>
        <dbReference type="EMBL" id="GET06943.1"/>
    </source>
</evidence>
<dbReference type="Proteomes" id="UP000494265">
    <property type="component" value="Unassembled WGS sequence"/>
</dbReference>
<dbReference type="AlphaFoldDB" id="A0A6F9XNT8"/>
<dbReference type="EMBL" id="BLAM01000191">
    <property type="protein sequence ID" value="GET06943.1"/>
    <property type="molecule type" value="Genomic_DNA"/>
</dbReference>
<name>A0A6F9XNT8_9LACO</name>
<proteinExistence type="predicted"/>